<name>A0ABV5KNE1_9BACL</name>
<protein>
    <submittedName>
        <fullName evidence="3">Chorismate mutase</fullName>
    </submittedName>
</protein>
<keyword evidence="1" id="KW-0413">Isomerase</keyword>
<dbReference type="SUPFAM" id="SSF48600">
    <property type="entry name" value="Chorismate mutase II"/>
    <property type="match status" value="1"/>
</dbReference>
<dbReference type="PANTHER" id="PTHR38041">
    <property type="entry name" value="CHORISMATE MUTASE"/>
    <property type="match status" value="1"/>
</dbReference>
<dbReference type="EMBL" id="JBHMDO010000022">
    <property type="protein sequence ID" value="MFB9326704.1"/>
    <property type="molecule type" value="Genomic_DNA"/>
</dbReference>
<dbReference type="InterPro" id="IPR051331">
    <property type="entry name" value="Chorismate_mutase-related"/>
</dbReference>
<proteinExistence type="predicted"/>
<organism evidence="3 4">
    <name type="scientific">Paenibacillus aurantiacus</name>
    <dbReference type="NCBI Taxonomy" id="1936118"/>
    <lineage>
        <taxon>Bacteria</taxon>
        <taxon>Bacillati</taxon>
        <taxon>Bacillota</taxon>
        <taxon>Bacilli</taxon>
        <taxon>Bacillales</taxon>
        <taxon>Paenibacillaceae</taxon>
        <taxon>Paenibacillus</taxon>
    </lineage>
</organism>
<evidence type="ECO:0000256" key="1">
    <source>
        <dbReference type="ARBA" id="ARBA00023235"/>
    </source>
</evidence>
<dbReference type="InterPro" id="IPR002701">
    <property type="entry name" value="CM_II_prokaryot"/>
</dbReference>
<dbReference type="PANTHER" id="PTHR38041:SF1">
    <property type="entry name" value="CHORISMATE MUTASE"/>
    <property type="match status" value="1"/>
</dbReference>
<dbReference type="Proteomes" id="UP001589747">
    <property type="component" value="Unassembled WGS sequence"/>
</dbReference>
<feature type="domain" description="Chorismate mutase" evidence="2">
    <location>
        <begin position="1"/>
        <end position="91"/>
    </location>
</feature>
<evidence type="ECO:0000313" key="3">
    <source>
        <dbReference type="EMBL" id="MFB9326704.1"/>
    </source>
</evidence>
<keyword evidence="4" id="KW-1185">Reference proteome</keyword>
<dbReference type="InterPro" id="IPR036263">
    <property type="entry name" value="Chorismate_II_sf"/>
</dbReference>
<dbReference type="RefSeq" id="WP_377494253.1">
    <property type="nucleotide sequence ID" value="NZ_JBHMDO010000022.1"/>
</dbReference>
<evidence type="ECO:0000313" key="4">
    <source>
        <dbReference type="Proteomes" id="UP001589747"/>
    </source>
</evidence>
<dbReference type="InterPro" id="IPR036979">
    <property type="entry name" value="CM_dom_sf"/>
</dbReference>
<dbReference type="SMART" id="SM00830">
    <property type="entry name" value="CM_2"/>
    <property type="match status" value="1"/>
</dbReference>
<dbReference type="PROSITE" id="PS51168">
    <property type="entry name" value="CHORISMATE_MUT_2"/>
    <property type="match status" value="1"/>
</dbReference>
<sequence length="94" mass="10822">MERLELNELRAGIDKLDREIIALLAERYKLTETVGEYKARHGLNAQDPDREAQQFLKITALASQYGLDPERAAQVYRLIMDLAIARHRELQTSV</sequence>
<reference evidence="3 4" key="1">
    <citation type="submission" date="2024-09" db="EMBL/GenBank/DDBJ databases">
        <authorList>
            <person name="Sun Q."/>
            <person name="Mori K."/>
        </authorList>
    </citation>
    <scope>NUCLEOTIDE SEQUENCE [LARGE SCALE GENOMIC DNA]</scope>
    <source>
        <strain evidence="3 4">TISTR 2452</strain>
    </source>
</reference>
<gene>
    <name evidence="3" type="ORF">ACFFSY_12335</name>
</gene>
<dbReference type="Pfam" id="PF01817">
    <property type="entry name" value="CM_2"/>
    <property type="match status" value="1"/>
</dbReference>
<evidence type="ECO:0000259" key="2">
    <source>
        <dbReference type="PROSITE" id="PS51168"/>
    </source>
</evidence>
<accession>A0ABV5KNE1</accession>
<comment type="caution">
    <text evidence="3">The sequence shown here is derived from an EMBL/GenBank/DDBJ whole genome shotgun (WGS) entry which is preliminary data.</text>
</comment>
<dbReference type="Gene3D" id="1.20.59.10">
    <property type="entry name" value="Chorismate mutase"/>
    <property type="match status" value="1"/>
</dbReference>